<dbReference type="InterPro" id="IPR050706">
    <property type="entry name" value="Cyclic-di-GMP_PDE-like"/>
</dbReference>
<dbReference type="InterPro" id="IPR001633">
    <property type="entry name" value="EAL_dom"/>
</dbReference>
<evidence type="ECO:0000313" key="5">
    <source>
        <dbReference type="Proteomes" id="UP000218387"/>
    </source>
</evidence>
<dbReference type="EMBL" id="CP029487">
    <property type="protein sequence ID" value="QCT69952.1"/>
    <property type="molecule type" value="Genomic_DNA"/>
</dbReference>
<dbReference type="SUPFAM" id="SSF55785">
    <property type="entry name" value="PYP-like sensor domain (PAS domain)"/>
    <property type="match status" value="1"/>
</dbReference>
<dbReference type="SUPFAM" id="SSF55781">
    <property type="entry name" value="GAF domain-like"/>
    <property type="match status" value="1"/>
</dbReference>
<feature type="domain" description="GGDEF" evidence="3">
    <location>
        <begin position="618"/>
        <end position="750"/>
    </location>
</feature>
<feature type="domain" description="GGDEF" evidence="3">
    <location>
        <begin position="320"/>
        <end position="456"/>
    </location>
</feature>
<dbReference type="SUPFAM" id="SSF141868">
    <property type="entry name" value="EAL domain-like"/>
    <property type="match status" value="1"/>
</dbReference>
<dbReference type="GO" id="GO:0071111">
    <property type="term" value="F:cyclic-guanylate-specific phosphodiesterase activity"/>
    <property type="evidence" value="ECO:0007669"/>
    <property type="project" value="InterPro"/>
</dbReference>
<dbReference type="InterPro" id="IPR035965">
    <property type="entry name" value="PAS-like_dom_sf"/>
</dbReference>
<dbReference type="PANTHER" id="PTHR33121">
    <property type="entry name" value="CYCLIC DI-GMP PHOSPHODIESTERASE PDEF"/>
    <property type="match status" value="1"/>
</dbReference>
<dbReference type="InterPro" id="IPR035919">
    <property type="entry name" value="EAL_sf"/>
</dbReference>
<dbReference type="Gene3D" id="3.30.70.270">
    <property type="match status" value="2"/>
</dbReference>
<dbReference type="Pfam" id="PF00563">
    <property type="entry name" value="EAL"/>
    <property type="match status" value="1"/>
</dbReference>
<dbReference type="InterPro" id="IPR001610">
    <property type="entry name" value="PAC"/>
</dbReference>
<evidence type="ECO:0000259" key="2">
    <source>
        <dbReference type="PROSITE" id="PS50883"/>
    </source>
</evidence>
<dbReference type="InterPro" id="IPR000014">
    <property type="entry name" value="PAS"/>
</dbReference>
<dbReference type="PROSITE" id="PS50883">
    <property type="entry name" value="EAL"/>
    <property type="match status" value="1"/>
</dbReference>
<dbReference type="CDD" id="cd01948">
    <property type="entry name" value="EAL"/>
    <property type="match status" value="1"/>
</dbReference>
<proteinExistence type="predicted"/>
<dbReference type="KEGG" id="emt:CPZ25_001060"/>
<dbReference type="Gene3D" id="3.20.20.450">
    <property type="entry name" value="EAL domain"/>
    <property type="match status" value="1"/>
</dbReference>
<dbReference type="Gene3D" id="3.30.450.20">
    <property type="entry name" value="PAS domain"/>
    <property type="match status" value="1"/>
</dbReference>
<dbReference type="PROSITE" id="PS50887">
    <property type="entry name" value="GGDEF"/>
    <property type="match status" value="2"/>
</dbReference>
<accession>A0A4P9C5V8</accession>
<keyword evidence="5" id="KW-1185">Reference proteome</keyword>
<dbReference type="SMART" id="SM00086">
    <property type="entry name" value="PAC"/>
    <property type="match status" value="1"/>
</dbReference>
<sequence length="1012" mass="116719">MDKRQKYKERLLQIDQDLFELKPLLIDNKTLKENTDYLADFLKRYLPINQLALVQITSEGGIRERAFWKNDRNEDFWLSVIHDCMDKWQNEKDSLSDFDKMESGIEKASVYALFPVACEDRLAGALLVQKPEQTGMWKEEEIALLELMASTVSVTLINRARYEEYALQGYVFNELMDNTSTNIYVTDVETNKILFMNKAMQKSFGIEKPEGKICWQVLQKGMDGPCHFCPVPGLLKEEDEHPSVVWEEENTRTGITYKNYDSFMQWTDGRTVHFQQSVDNTITRQLEKAAATDELTGLLNRRAGKLALDHTLSQAKRDKLRVIVGMYDVNDLKQVNDTYGHAEGDVLLKTISGNIKECLAPQDYIFRLSGDEFIIVFKDTDLAASKEKVSQARGQIQLFKENNQKPYEMSFCCGYEEVEPEDHRTITEILTSVDEKMYEKKRLFHIQKAEEKYRKDGEKQSRTKTFSYDKEHLYDALVQSTDDYIYVCNMKTNTFRYPKAMVEEFDLPGEVIENAAAVWGARVHDLDKKAFLESNQEITDGRTDCHSVEYRARNRKGEWVWMRCRGHLERDEAGEPTLFAGIITNLGKKNKIDHLTGLFNKFEFEEEIERLISTKPDQPIGIMVLGMDEFKRINDLYNRSFGDEVIRITSQKIQTFLPPDATVYRMDGDEFGIILRNGTAHGLENIYAKIYQALNHQQEFNGKKFYCTLSAGCSLYPSDGRTYLDLIKYAGYSLEYAKNKGKNQIAFFSEKILIGKTRQLDLTELLRESVERGFKDFEVYYQMQVNADTREIKGAEALARWKCEKYGQIPPDQFIPILEESGLIMPVGRWIFEQALDACAHWIKKDPDFVISVNLSYVQLEDAGFIDFMEQAVLNSGVPPANVVVEMTESYIASNINRVEGIFDRIRSFGMKIAMDDFGTGYSSLGILKKIPADIVKIDRIFVRDVQTSHFDLTFIKFIVELCHDVGIEVCLEGVETEDEYEAVKPHDVDFIQGYLFGKPVPENTFEEQNFS</sequence>
<dbReference type="Proteomes" id="UP000218387">
    <property type="component" value="Chromosome"/>
</dbReference>
<protein>
    <submittedName>
        <fullName evidence="4">GGDEF domain-containing protein</fullName>
    </submittedName>
</protein>
<dbReference type="PROSITE" id="PS50112">
    <property type="entry name" value="PAS"/>
    <property type="match status" value="1"/>
</dbReference>
<dbReference type="AlphaFoldDB" id="A0A4P9C5V8"/>
<dbReference type="SMART" id="SM00052">
    <property type="entry name" value="EAL"/>
    <property type="match status" value="1"/>
</dbReference>
<dbReference type="PANTHER" id="PTHR33121:SF79">
    <property type="entry name" value="CYCLIC DI-GMP PHOSPHODIESTERASE PDED-RELATED"/>
    <property type="match status" value="1"/>
</dbReference>
<dbReference type="SMART" id="SM00267">
    <property type="entry name" value="GGDEF"/>
    <property type="match status" value="2"/>
</dbReference>
<dbReference type="RefSeq" id="WP_083336993.1">
    <property type="nucleotide sequence ID" value="NZ_CP029487.1"/>
</dbReference>
<evidence type="ECO:0000259" key="3">
    <source>
        <dbReference type="PROSITE" id="PS50887"/>
    </source>
</evidence>
<gene>
    <name evidence="4" type="ORF">CPZ25_001060</name>
</gene>
<evidence type="ECO:0000259" key="1">
    <source>
        <dbReference type="PROSITE" id="PS50112"/>
    </source>
</evidence>
<dbReference type="CDD" id="cd01949">
    <property type="entry name" value="GGDEF"/>
    <property type="match status" value="2"/>
</dbReference>
<dbReference type="Pfam" id="PF00990">
    <property type="entry name" value="GGDEF"/>
    <property type="match status" value="2"/>
</dbReference>
<dbReference type="InterPro" id="IPR043128">
    <property type="entry name" value="Rev_trsase/Diguanyl_cyclase"/>
</dbReference>
<organism evidence="4 5">
    <name type="scientific">Eubacterium maltosivorans</name>
    <dbReference type="NCBI Taxonomy" id="2041044"/>
    <lineage>
        <taxon>Bacteria</taxon>
        <taxon>Bacillati</taxon>
        <taxon>Bacillota</taxon>
        <taxon>Clostridia</taxon>
        <taxon>Eubacteriales</taxon>
        <taxon>Eubacteriaceae</taxon>
        <taxon>Eubacterium</taxon>
    </lineage>
</organism>
<dbReference type="SUPFAM" id="SSF55073">
    <property type="entry name" value="Nucleotide cyclase"/>
    <property type="match status" value="2"/>
</dbReference>
<dbReference type="InterPro" id="IPR000160">
    <property type="entry name" value="GGDEF_dom"/>
</dbReference>
<name>A0A4P9C5V8_EUBML</name>
<dbReference type="InterPro" id="IPR029787">
    <property type="entry name" value="Nucleotide_cyclase"/>
</dbReference>
<evidence type="ECO:0000313" key="4">
    <source>
        <dbReference type="EMBL" id="QCT69952.1"/>
    </source>
</evidence>
<dbReference type="Pfam" id="PF08447">
    <property type="entry name" value="PAS_3"/>
    <property type="match status" value="1"/>
</dbReference>
<dbReference type="NCBIfam" id="TIGR00254">
    <property type="entry name" value="GGDEF"/>
    <property type="match status" value="2"/>
</dbReference>
<dbReference type="InterPro" id="IPR013655">
    <property type="entry name" value="PAS_fold_3"/>
</dbReference>
<feature type="domain" description="EAL" evidence="2">
    <location>
        <begin position="759"/>
        <end position="1012"/>
    </location>
</feature>
<feature type="domain" description="PAS" evidence="1">
    <location>
        <begin position="168"/>
        <end position="210"/>
    </location>
</feature>
<reference evidence="4 5" key="1">
    <citation type="submission" date="2018-05" db="EMBL/GenBank/DDBJ databases">
        <title>Genome comparison of Eubacterium sp.</title>
        <authorList>
            <person name="Feng Y."/>
            <person name="Sanchez-Andrea I."/>
            <person name="Stams A.J.M."/>
            <person name="De Vos W.M."/>
        </authorList>
    </citation>
    <scope>NUCLEOTIDE SEQUENCE [LARGE SCALE GENOMIC DNA]</scope>
    <source>
        <strain evidence="4 5">YI</strain>
    </source>
</reference>